<feature type="region of interest" description="Disordered" evidence="3">
    <location>
        <begin position="1836"/>
        <end position="1864"/>
    </location>
</feature>
<feature type="region of interest" description="Disordered" evidence="3">
    <location>
        <begin position="1534"/>
        <end position="1570"/>
    </location>
</feature>
<protein>
    <submittedName>
        <fullName evidence="5">(African queen) hypothetical protein</fullName>
    </submittedName>
</protein>
<feature type="compositionally biased region" description="Polar residues" evidence="3">
    <location>
        <begin position="1840"/>
        <end position="1850"/>
    </location>
</feature>
<keyword evidence="2" id="KW-0238">DNA-binding</keyword>
<dbReference type="GO" id="GO:0003677">
    <property type="term" value="F:DNA binding"/>
    <property type="evidence" value="ECO:0007669"/>
    <property type="project" value="UniProtKB-KW"/>
</dbReference>
<keyword evidence="6" id="KW-1185">Reference proteome</keyword>
<comment type="subcellular location">
    <subcellularLocation>
        <location evidence="1">Nucleus</location>
    </subcellularLocation>
</comment>
<dbReference type="PROSITE" id="PS51253">
    <property type="entry name" value="HTH_CENPB"/>
    <property type="match status" value="1"/>
</dbReference>
<dbReference type="InterPro" id="IPR006600">
    <property type="entry name" value="HTH_CenpB_DNA-bd_dom"/>
</dbReference>
<evidence type="ECO:0000256" key="3">
    <source>
        <dbReference type="SAM" id="MobiDB-lite"/>
    </source>
</evidence>
<dbReference type="GO" id="GO:0005634">
    <property type="term" value="C:nucleus"/>
    <property type="evidence" value="ECO:0007669"/>
    <property type="project" value="UniProtKB-SubCell"/>
</dbReference>
<dbReference type="OrthoDB" id="7492362at2759"/>
<dbReference type="Gene3D" id="1.10.10.60">
    <property type="entry name" value="Homeodomain-like"/>
    <property type="match status" value="1"/>
</dbReference>
<dbReference type="InterPro" id="IPR009057">
    <property type="entry name" value="Homeodomain-like_sf"/>
</dbReference>
<reference evidence="5" key="1">
    <citation type="submission" date="2021-09" db="EMBL/GenBank/DDBJ databases">
        <authorList>
            <person name="Martin H S."/>
        </authorList>
    </citation>
    <scope>NUCLEOTIDE SEQUENCE</scope>
</reference>
<evidence type="ECO:0000256" key="2">
    <source>
        <dbReference type="ARBA" id="ARBA00023125"/>
    </source>
</evidence>
<gene>
    <name evidence="5" type="ORF">DCHRY22_LOCUS9437</name>
</gene>
<dbReference type="EMBL" id="CAKASE010000066">
    <property type="protein sequence ID" value="CAG9570762.1"/>
    <property type="molecule type" value="Genomic_DNA"/>
</dbReference>
<dbReference type="Proteomes" id="UP000789524">
    <property type="component" value="Unassembled WGS sequence"/>
</dbReference>
<feature type="compositionally biased region" description="Acidic residues" evidence="3">
    <location>
        <begin position="786"/>
        <end position="801"/>
    </location>
</feature>
<proteinExistence type="predicted"/>
<sequence length="1927" mass="220122">MPHKYKRKIEAPDRARWSKEALCKAFMELDKGQVGLNEISRRYGIPSRTLRRRYYNEYNYEKITLGQRTTLDFDSEKILVAHIQKLQKAGVHTTRQDVRRLAFEFAEKLGLEKRFNKETRMAGYYWLQSFLERHPVLRIREAEVSGMSEDITQWNAQNCKTTNTVKYSSNSERCKRYRERKKLLELQKLLANNEVLHAPTTSSLQKTFDPQLITATVAPKMDLKDVPTAKNANELDKFKRRLIRAIARLLFIENKDDTQIWQELKKETGWDCQLLWTRMKALTIKKLVRLLTAEDKLENITKIARLSFTDWLLYDLVLVHEKVDVIGQDLPIREEPRFLREIFELVIEFHIEYSYQEDLAKKWLDATAKYNKDGKRHSSPMLLQKRWYQLKELTRSKFYKFWFEYRGDAKNLDRAKIFKPTELQMDIVKTYKEVVTQPFLCWEELVKTKRVVLPEDFERVRLELQKMNVTEDEPELQVIEPQVETIDLDESNDESNKSPNNNDKDNASDGNIGIVKVESLSEQDDVSVLESVYIPAENPRINYVNEVEVDVIGTSDEQIMPKITSVIGAADLQPTGSLDKAKEPEIDYIEIEVDLGPSSEATAQVNEIIEDIVTKAVDSNHITETAKTTKNSTPDVSKNIEKLQANIDLEIDKDETDQKDNIKKADDNVNVINDMDFGFPSDFNSLQDLMEFEDDGIEYVEEDYTSEPQSIRKRSYEETKDTTEKELKIDEKLLLTPLVYTKKLDDMDVFRFLDYNSVTDKRVLENATLESKPIFMKTIENTDNTQENESEAETDSNDNEEAESAINLSSWYFQKPKVKSYNPIQLCKNPDFNTRLKRLPVAFHVSERNRLQLKQCKPLTIDLHKAFESLLVDNTLYLQGDNQNSCIANDHEDIPVTNEIEPPKIIDSIKENSVESKEVGSKVQPETHIERNKVINLPDIDQIRRVNQGLLIAEVSPILISDTVHETDVVKPPITLLKSYQEASHDTTAISVTKNSYEVKNISEVEDISEVKNNKEVQHIEVEIMSGVENTNKVESINKDQNINEDEIIVDVEKIDEVENTHKGFSSEINSTIQNDINGIREKEYDCIDVEENEITQANVTEDNSKQIEKVPKSSSNKAKRIKIKPKSTFRKHMALSWYPKVPTLNLNSGDCLLAADTVERILNVCQDDYVPSVNLPPKKKKTFMQTNVTNVEEQKNEEVATPPVESEKVVENKCINQKFEKDKPHKKSKKNKKKRSTVTTDVKNICCWARHKTNNFANRNTVKHLCRENQCICCCKTDLELKIQEEIKKNEWIVLSDEEPVSKVSIGINTDYDPEFEEQFAANLILHNKNQLPIPTPTMRLVFGNHRTFSIDSGCQTSMLNCTEPPSSRKITSNNPVEPSTKLDKNKFPIGLGKNKILLCSFKSADEAVGGKKSKILSANENNQNVLPMGCQLVLLPNGELVVSIEPGVELDEEQMSKVETILKLVHKEINMNPNYKSEIPILSNVTTVDHPIGLEISKHGVILNPNDATPTELNMDVSLATKITEPVVEQIVSRTENSNSLTDQNQSSDSKTMDNESTTENSDNPGAKKKTILSDLMQMSGISTDDVNVSNETTTNDTSLPKILNVSSLSETQTPVVTADTLQKEYNNVSMRVTSEPIFNNSIVRAALMRCPELNIVTSFPELKYAFKNNAQFFKMDIKTGIIVPINLCVKKNQKNSKKKKDVSKAPQVIDLTEGDVGEKQNLCTSEQMSNDSEQACNDSEKDLNISVAKPNNEMAEPQPTDSLCAGSDENEQNNLDEEQNWSVKPIKMFKAYHPSILKYSSKSILCRPLKNSDTTPNIRIIKHKRKQDLIAKDTNEETSTGVITSKITESEYDSDDEPLSKKLRRKSYINQPDMNKTTNSQLARHENKRYNLSYTGSSLKPHLEPILFEDNDSQTSGDDCILGV</sequence>
<feature type="region of interest" description="Disordered" evidence="3">
    <location>
        <begin position="779"/>
        <end position="801"/>
    </location>
</feature>
<dbReference type="SUPFAM" id="SSF46689">
    <property type="entry name" value="Homeodomain-like"/>
    <property type="match status" value="1"/>
</dbReference>
<comment type="caution">
    <text evidence="5">The sequence shown here is derived from an EMBL/GenBank/DDBJ whole genome shotgun (WGS) entry which is preliminary data.</text>
</comment>
<feature type="compositionally biased region" description="Polar residues" evidence="3">
    <location>
        <begin position="1534"/>
        <end position="1566"/>
    </location>
</feature>
<feature type="region of interest" description="Disordered" evidence="3">
    <location>
        <begin position="484"/>
        <end position="510"/>
    </location>
</feature>
<evidence type="ECO:0000313" key="6">
    <source>
        <dbReference type="Proteomes" id="UP000789524"/>
    </source>
</evidence>
<name>A0A8J2VTV4_9NEOP</name>
<organism evidence="5 6">
    <name type="scientific">Danaus chrysippus</name>
    <name type="common">African queen</name>
    <dbReference type="NCBI Taxonomy" id="151541"/>
    <lineage>
        <taxon>Eukaryota</taxon>
        <taxon>Metazoa</taxon>
        <taxon>Ecdysozoa</taxon>
        <taxon>Arthropoda</taxon>
        <taxon>Hexapoda</taxon>
        <taxon>Insecta</taxon>
        <taxon>Pterygota</taxon>
        <taxon>Neoptera</taxon>
        <taxon>Endopterygota</taxon>
        <taxon>Lepidoptera</taxon>
        <taxon>Glossata</taxon>
        <taxon>Ditrysia</taxon>
        <taxon>Papilionoidea</taxon>
        <taxon>Nymphalidae</taxon>
        <taxon>Danainae</taxon>
        <taxon>Danaini</taxon>
        <taxon>Danaina</taxon>
        <taxon>Danaus</taxon>
        <taxon>Anosia</taxon>
    </lineage>
</organism>
<evidence type="ECO:0000259" key="4">
    <source>
        <dbReference type="PROSITE" id="PS51253"/>
    </source>
</evidence>
<evidence type="ECO:0000313" key="5">
    <source>
        <dbReference type="EMBL" id="CAG9570762.1"/>
    </source>
</evidence>
<evidence type="ECO:0000256" key="1">
    <source>
        <dbReference type="ARBA" id="ARBA00004123"/>
    </source>
</evidence>
<feature type="region of interest" description="Disordered" evidence="3">
    <location>
        <begin position="1754"/>
        <end position="1778"/>
    </location>
</feature>
<feature type="domain" description="HTH CENPB-type" evidence="4">
    <location>
        <begin position="63"/>
        <end position="140"/>
    </location>
</feature>
<accession>A0A8J2VTV4</accession>